<evidence type="ECO:0000313" key="3">
    <source>
        <dbReference type="Proteomes" id="UP000076407"/>
    </source>
</evidence>
<sequence>VYNDDLHIILAINKQKITEKRSTVSFAELQSKRHNITAGQSSGGEATLGAGKSACVPPSTPRGKIAEIISESVRFPENCTFSRENNSVTAATIRATMVVGLVGWLVQNQKPIPGPTTEPTHSTARALTFTHHTATDDALSCRLCNAAARTPP</sequence>
<proteinExistence type="predicted"/>
<feature type="region of interest" description="Disordered" evidence="1">
    <location>
        <begin position="35"/>
        <end position="56"/>
    </location>
</feature>
<evidence type="ECO:0000256" key="1">
    <source>
        <dbReference type="SAM" id="MobiDB-lite"/>
    </source>
</evidence>
<accession>A0A182XSW4</accession>
<name>A0A182XSW4_ANOQN</name>
<keyword evidence="3" id="KW-1185">Reference proteome</keyword>
<reference evidence="2" key="1">
    <citation type="submission" date="2020-05" db="UniProtKB">
        <authorList>
            <consortium name="EnsemblMetazoa"/>
        </authorList>
    </citation>
    <scope>IDENTIFICATION</scope>
    <source>
        <strain evidence="2">SANGQUA</strain>
    </source>
</reference>
<organism evidence="2 3">
    <name type="scientific">Anopheles quadriannulatus</name>
    <name type="common">Mosquito</name>
    <dbReference type="NCBI Taxonomy" id="34691"/>
    <lineage>
        <taxon>Eukaryota</taxon>
        <taxon>Metazoa</taxon>
        <taxon>Ecdysozoa</taxon>
        <taxon>Arthropoda</taxon>
        <taxon>Hexapoda</taxon>
        <taxon>Insecta</taxon>
        <taxon>Pterygota</taxon>
        <taxon>Neoptera</taxon>
        <taxon>Endopterygota</taxon>
        <taxon>Diptera</taxon>
        <taxon>Nematocera</taxon>
        <taxon>Culicoidea</taxon>
        <taxon>Culicidae</taxon>
        <taxon>Anophelinae</taxon>
        <taxon>Anopheles</taxon>
    </lineage>
</organism>
<protein>
    <submittedName>
        <fullName evidence="2">Uncharacterized protein</fullName>
    </submittedName>
</protein>
<dbReference type="VEuPathDB" id="VectorBase:AQUA014918"/>
<dbReference type="Proteomes" id="UP000076407">
    <property type="component" value="Unassembled WGS sequence"/>
</dbReference>
<dbReference type="EnsemblMetazoa" id="AQUA014918-RA">
    <property type="protein sequence ID" value="AQUA014918-PA"/>
    <property type="gene ID" value="AQUA014918"/>
</dbReference>
<evidence type="ECO:0000313" key="2">
    <source>
        <dbReference type="EnsemblMetazoa" id="AQUA014918-PA"/>
    </source>
</evidence>
<dbReference type="AlphaFoldDB" id="A0A182XSW4"/>